<accession>A0ABN5CLC0</accession>
<protein>
    <submittedName>
        <fullName evidence="1">Uncharacterized protein</fullName>
    </submittedName>
</protein>
<gene>
    <name evidence="1" type="ORF">PPIS_a4381</name>
</gene>
<name>A0ABN5CLC0_PSEO7</name>
<reference evidence="1 2" key="1">
    <citation type="submission" date="2015-06" db="EMBL/GenBank/DDBJ databases">
        <authorList>
            <person name="Xie B.-B."/>
            <person name="Rong J.-C."/>
            <person name="Qin Q.-L."/>
            <person name="Zhang Y.-Z."/>
        </authorList>
    </citation>
    <scope>NUCLEOTIDE SEQUENCE [LARGE SCALE GENOMIC DNA]</scope>
    <source>
        <strain evidence="1 2">JCM 20779</strain>
    </source>
</reference>
<sequence length="46" mass="5083">MARTLDEIIEQEKPEVVLQANEKKEKILKVIDKEAEESAAGEQSGG</sequence>
<dbReference type="EMBL" id="CP011924">
    <property type="protein sequence ID" value="ATD09014.1"/>
    <property type="molecule type" value="Genomic_DNA"/>
</dbReference>
<proteinExistence type="predicted"/>
<organism evidence="1 2">
    <name type="scientific">Pseudoalteromonas piscicida</name>
    <dbReference type="NCBI Taxonomy" id="43662"/>
    <lineage>
        <taxon>Bacteria</taxon>
        <taxon>Pseudomonadati</taxon>
        <taxon>Pseudomonadota</taxon>
        <taxon>Gammaproteobacteria</taxon>
        <taxon>Alteromonadales</taxon>
        <taxon>Pseudoalteromonadaceae</taxon>
        <taxon>Pseudoalteromonas</taxon>
    </lineage>
</organism>
<evidence type="ECO:0000313" key="2">
    <source>
        <dbReference type="Proteomes" id="UP000016521"/>
    </source>
</evidence>
<evidence type="ECO:0000313" key="1">
    <source>
        <dbReference type="EMBL" id="ATD09014.1"/>
    </source>
</evidence>
<keyword evidence="2" id="KW-1185">Reference proteome</keyword>
<dbReference type="RefSeq" id="WP_019647250.1">
    <property type="nucleotide sequence ID" value="NZ_CP011924.1"/>
</dbReference>
<dbReference type="Proteomes" id="UP000016521">
    <property type="component" value="Chromosome I"/>
</dbReference>